<sequence length="97" mass="10585">MTVAQHGLVGDMQAPVDITYLADTVILLRYFEALGKVRRAISIIKKRTGAHESTIREYRISGRGLTIGEPLDNFQGVLRGIPTYMGAGSPLLKEDGV</sequence>
<dbReference type="Gene3D" id="3.40.50.300">
    <property type="entry name" value="P-loop containing nucleotide triphosphate hydrolases"/>
    <property type="match status" value="1"/>
</dbReference>
<dbReference type="SUPFAM" id="SSF52540">
    <property type="entry name" value="P-loop containing nucleoside triphosphate hydrolases"/>
    <property type="match status" value="1"/>
</dbReference>
<dbReference type="InterPro" id="IPR051347">
    <property type="entry name" value="Circadian_clock_KaiC-rel"/>
</dbReference>
<dbReference type="GO" id="GO:0016740">
    <property type="term" value="F:transferase activity"/>
    <property type="evidence" value="ECO:0007669"/>
    <property type="project" value="UniProtKB-KW"/>
</dbReference>
<dbReference type="PANTHER" id="PTHR42926">
    <property type="match status" value="1"/>
</dbReference>
<protein>
    <recommendedName>
        <fullName evidence="3">Circadian clock protein KaiC</fullName>
    </recommendedName>
</protein>
<proteinExistence type="predicted"/>
<dbReference type="Proteomes" id="UP000248640">
    <property type="component" value="Chromosome 1"/>
</dbReference>
<keyword evidence="1" id="KW-0808">Transferase</keyword>
<gene>
    <name evidence="1" type="primary">kaiC_3</name>
    <name evidence="1" type="ORF">NCTC10038_03161</name>
</gene>
<evidence type="ECO:0008006" key="3">
    <source>
        <dbReference type="Google" id="ProtNLM"/>
    </source>
</evidence>
<dbReference type="EMBL" id="LS483372">
    <property type="protein sequence ID" value="SQF91735.1"/>
    <property type="molecule type" value="Genomic_DNA"/>
</dbReference>
<dbReference type="InterPro" id="IPR027417">
    <property type="entry name" value="P-loop_NTPase"/>
</dbReference>
<organism evidence="1 2">
    <name type="scientific">Pseudomonas fluorescens</name>
    <dbReference type="NCBI Taxonomy" id="294"/>
    <lineage>
        <taxon>Bacteria</taxon>
        <taxon>Pseudomonadati</taxon>
        <taxon>Pseudomonadota</taxon>
        <taxon>Gammaproteobacteria</taxon>
        <taxon>Pseudomonadales</taxon>
        <taxon>Pseudomonadaceae</taxon>
        <taxon>Pseudomonas</taxon>
    </lineage>
</organism>
<name>A0A8B4I8S6_PSEFL</name>
<dbReference type="PANTHER" id="PTHR42926:SF1">
    <property type="entry name" value="CIRCADIAN CLOCK OSCILLATOR PROTEIN KAIC 1"/>
    <property type="match status" value="1"/>
</dbReference>
<evidence type="ECO:0000313" key="1">
    <source>
        <dbReference type="EMBL" id="SQF91735.1"/>
    </source>
</evidence>
<evidence type="ECO:0000313" key="2">
    <source>
        <dbReference type="Proteomes" id="UP000248640"/>
    </source>
</evidence>
<accession>A0A8B4I8S6</accession>
<dbReference type="AlphaFoldDB" id="A0A8B4I8S6"/>
<reference evidence="1 2" key="1">
    <citation type="submission" date="2018-06" db="EMBL/GenBank/DDBJ databases">
        <authorList>
            <consortium name="Pathogen Informatics"/>
            <person name="Doyle S."/>
        </authorList>
    </citation>
    <scope>NUCLEOTIDE SEQUENCE [LARGE SCALE GENOMIC DNA]</scope>
    <source>
        <strain evidence="1 2">NCTC10038</strain>
    </source>
</reference>